<accession>A0A2T0RK23</accession>
<dbReference type="PANTHER" id="PTHR38340">
    <property type="entry name" value="S-LAYER PROTEIN"/>
    <property type="match status" value="1"/>
</dbReference>
<dbReference type="RefSeq" id="WP_106206809.1">
    <property type="nucleotide sequence ID" value="NZ_PVTD01000009.1"/>
</dbReference>
<feature type="region of interest" description="Disordered" evidence="3">
    <location>
        <begin position="244"/>
        <end position="310"/>
    </location>
</feature>
<dbReference type="EMBL" id="PVTD01000009">
    <property type="protein sequence ID" value="PRY21534.1"/>
    <property type="molecule type" value="Genomic_DNA"/>
</dbReference>
<dbReference type="PANTHER" id="PTHR38340:SF1">
    <property type="entry name" value="S-LAYER PROTEIN"/>
    <property type="match status" value="1"/>
</dbReference>
<organism evidence="4 5">
    <name type="scientific">Aliiruegeria haliotis</name>
    <dbReference type="NCBI Taxonomy" id="1280846"/>
    <lineage>
        <taxon>Bacteria</taxon>
        <taxon>Pseudomonadati</taxon>
        <taxon>Pseudomonadota</taxon>
        <taxon>Alphaproteobacteria</taxon>
        <taxon>Rhodobacterales</taxon>
        <taxon>Roseobacteraceae</taxon>
        <taxon>Aliiruegeria</taxon>
    </lineage>
</organism>
<dbReference type="InterPro" id="IPR011049">
    <property type="entry name" value="Serralysin-like_metalloprot_C"/>
</dbReference>
<proteinExistence type="predicted"/>
<keyword evidence="2" id="KW-0964">Secreted</keyword>
<evidence type="ECO:0000313" key="5">
    <source>
        <dbReference type="Proteomes" id="UP000239480"/>
    </source>
</evidence>
<dbReference type="SUPFAM" id="SSF51120">
    <property type="entry name" value="beta-Roll"/>
    <property type="match status" value="2"/>
</dbReference>
<gene>
    <name evidence="4" type="ORF">CLV78_109147</name>
</gene>
<dbReference type="Pfam" id="PF00353">
    <property type="entry name" value="HemolysinCabind"/>
    <property type="match status" value="2"/>
</dbReference>
<dbReference type="GO" id="GO:0005509">
    <property type="term" value="F:calcium ion binding"/>
    <property type="evidence" value="ECO:0007669"/>
    <property type="project" value="InterPro"/>
</dbReference>
<name>A0A2T0RK23_9RHOB</name>
<dbReference type="InterPro" id="IPR001343">
    <property type="entry name" value="Hemolysn_Ca-bd"/>
</dbReference>
<dbReference type="Proteomes" id="UP000239480">
    <property type="component" value="Unassembled WGS sequence"/>
</dbReference>
<protein>
    <submittedName>
        <fullName evidence="4">Hemolysin type calcium-binding protein</fullName>
    </submittedName>
</protein>
<dbReference type="CDD" id="cd05379">
    <property type="entry name" value="CAP_bacterial"/>
    <property type="match status" value="1"/>
</dbReference>
<dbReference type="InterPro" id="IPR035940">
    <property type="entry name" value="CAP_sf"/>
</dbReference>
<feature type="compositionally biased region" description="Basic and acidic residues" evidence="3">
    <location>
        <begin position="284"/>
        <end position="303"/>
    </location>
</feature>
<comment type="subcellular location">
    <subcellularLocation>
        <location evidence="1">Secreted</location>
    </subcellularLocation>
</comment>
<evidence type="ECO:0000256" key="2">
    <source>
        <dbReference type="ARBA" id="ARBA00022525"/>
    </source>
</evidence>
<dbReference type="Gene3D" id="2.150.10.10">
    <property type="entry name" value="Serralysin-like metalloprotease, C-terminal"/>
    <property type="match status" value="2"/>
</dbReference>
<comment type="caution">
    <text evidence="4">The sequence shown here is derived from an EMBL/GenBank/DDBJ whole genome shotgun (WGS) entry which is preliminary data.</text>
</comment>
<evidence type="ECO:0000256" key="1">
    <source>
        <dbReference type="ARBA" id="ARBA00004613"/>
    </source>
</evidence>
<dbReference type="AlphaFoldDB" id="A0A2T0RK23"/>
<dbReference type="PROSITE" id="PS00330">
    <property type="entry name" value="HEMOLYSIN_CALCIUM"/>
    <property type="match status" value="4"/>
</dbReference>
<dbReference type="InterPro" id="IPR050557">
    <property type="entry name" value="RTX_toxin/Mannuronan_C5-epim"/>
</dbReference>
<evidence type="ECO:0000313" key="4">
    <source>
        <dbReference type="EMBL" id="PRY21534.1"/>
    </source>
</evidence>
<dbReference type="PRINTS" id="PR00313">
    <property type="entry name" value="CABNDNGRPT"/>
</dbReference>
<sequence>MTFNLTTPQAGDALSRKELTLYDLIMDYREENGLDAIPLSENLTVTAGRHVADTLENIWGAGLDLAPGTNLHSWSDAPYYSDHRNPSVMWDAPNRIGASYPSSGFEISTAGPSGISAALDTWKGSAGHNDVILNKGTWSSNDWNAIGIGVGHDPGAGPYGGYIYHVWFGRSVDPDGPPEITGGAGAETLDGTIFADILLGLGGDDTLSGFAGRDLLNGGSGRDTLLGGSGNDIVIGGRGTDTASLGKGRDTFRDSGQGGAAGKDVVKAGPGQDRIKGGGGNDIFKGEAGKDKITGGKGKDRLDGGSGRDQLDGNAGNDLLIGGGHKDTFIFSGKAFGRDRIKDFQNDIVKITSAGEAETRAEFKDALKNTKAGVVYDHLGDGKNTITFVGDSLAEIEAAAVLFG</sequence>
<dbReference type="OrthoDB" id="7836029at2"/>
<dbReference type="Gene3D" id="3.40.33.10">
    <property type="entry name" value="CAP"/>
    <property type="match status" value="1"/>
</dbReference>
<reference evidence="4 5" key="1">
    <citation type="submission" date="2018-03" db="EMBL/GenBank/DDBJ databases">
        <title>Genomic Encyclopedia of Archaeal and Bacterial Type Strains, Phase II (KMG-II): from individual species to whole genera.</title>
        <authorList>
            <person name="Goeker M."/>
        </authorList>
    </citation>
    <scope>NUCLEOTIDE SEQUENCE [LARGE SCALE GENOMIC DNA]</scope>
    <source>
        <strain evidence="4 5">DSM 29328</strain>
    </source>
</reference>
<keyword evidence="5" id="KW-1185">Reference proteome</keyword>
<dbReference type="InterPro" id="IPR018511">
    <property type="entry name" value="Hemolysin-typ_Ca-bd_CS"/>
</dbReference>
<evidence type="ECO:0000256" key="3">
    <source>
        <dbReference type="SAM" id="MobiDB-lite"/>
    </source>
</evidence>
<dbReference type="GO" id="GO:0005576">
    <property type="term" value="C:extracellular region"/>
    <property type="evidence" value="ECO:0007669"/>
    <property type="project" value="UniProtKB-SubCell"/>
</dbReference>